<dbReference type="GO" id="GO:0000287">
    <property type="term" value="F:magnesium ion binding"/>
    <property type="evidence" value="ECO:0007669"/>
    <property type="project" value="UniProtKB-UniRule"/>
</dbReference>
<evidence type="ECO:0000256" key="3">
    <source>
        <dbReference type="ARBA" id="ARBA00022605"/>
    </source>
</evidence>
<dbReference type="GO" id="GO:0008652">
    <property type="term" value="P:amino acid biosynthetic process"/>
    <property type="evidence" value="ECO:0007669"/>
    <property type="project" value="UniProtKB-KW"/>
</dbReference>
<feature type="domain" description="3-dehydroquinate synthase C-terminal" evidence="9">
    <location>
        <begin position="349"/>
        <end position="490"/>
    </location>
</feature>
<dbReference type="GO" id="GO:0005524">
    <property type="term" value="F:ATP binding"/>
    <property type="evidence" value="ECO:0007669"/>
    <property type="project" value="UniProtKB-UniRule"/>
</dbReference>
<comment type="pathway">
    <text evidence="7">Metabolic intermediate biosynthesis; chorismate biosynthesis; chorismate from D-erythrose 4-phosphate and phosphoenolpyruvate: step 5/7.</text>
</comment>
<keyword evidence="7" id="KW-0808">Transferase</keyword>
<evidence type="ECO:0000256" key="4">
    <source>
        <dbReference type="ARBA" id="ARBA00023027"/>
    </source>
</evidence>
<comment type="subunit">
    <text evidence="7">Monomer.</text>
</comment>
<feature type="domain" description="3-dehydroquinate synthase N-terminal" evidence="8">
    <location>
        <begin position="235"/>
        <end position="337"/>
    </location>
</feature>
<dbReference type="Gene3D" id="3.40.50.300">
    <property type="entry name" value="P-loop containing nucleotide triphosphate hydrolases"/>
    <property type="match status" value="1"/>
</dbReference>
<dbReference type="GO" id="GO:0003856">
    <property type="term" value="F:3-dehydroquinate synthase activity"/>
    <property type="evidence" value="ECO:0007669"/>
    <property type="project" value="TreeGrafter"/>
</dbReference>
<evidence type="ECO:0000256" key="2">
    <source>
        <dbReference type="ARBA" id="ARBA00022490"/>
    </source>
</evidence>
<dbReference type="InterPro" id="IPR030960">
    <property type="entry name" value="DHQS/DOIS_N"/>
</dbReference>
<gene>
    <name evidence="10" type="primary">aroB1</name>
    <name evidence="7" type="synonym">aroK</name>
    <name evidence="10" type="ORF">AXFE_16980</name>
</gene>
<keyword evidence="5 7" id="KW-0057">Aromatic amino acid biosynthesis</keyword>
<organism evidence="10 11">
    <name type="scientific">Acidithrix ferrooxidans</name>
    <dbReference type="NCBI Taxonomy" id="1280514"/>
    <lineage>
        <taxon>Bacteria</taxon>
        <taxon>Bacillati</taxon>
        <taxon>Actinomycetota</taxon>
        <taxon>Acidimicrobiia</taxon>
        <taxon>Acidimicrobiales</taxon>
        <taxon>Acidimicrobiaceae</taxon>
        <taxon>Acidithrix</taxon>
    </lineage>
</organism>
<dbReference type="Gene3D" id="1.20.1090.10">
    <property type="entry name" value="Dehydroquinate synthase-like - alpha domain"/>
    <property type="match status" value="1"/>
</dbReference>
<keyword evidence="4" id="KW-0520">NAD</keyword>
<keyword evidence="11" id="KW-1185">Reference proteome</keyword>
<dbReference type="Proteomes" id="UP000032360">
    <property type="component" value="Unassembled WGS sequence"/>
</dbReference>
<dbReference type="GO" id="GO:0005737">
    <property type="term" value="C:cytoplasm"/>
    <property type="evidence" value="ECO:0007669"/>
    <property type="project" value="UniProtKB-SubCell"/>
</dbReference>
<evidence type="ECO:0000313" key="11">
    <source>
        <dbReference type="Proteomes" id="UP000032360"/>
    </source>
</evidence>
<accession>A0A0D8HHG0</accession>
<dbReference type="Pfam" id="PF01202">
    <property type="entry name" value="SKI"/>
    <property type="match status" value="1"/>
</dbReference>
<dbReference type="GO" id="GO:0004765">
    <property type="term" value="F:shikimate kinase activity"/>
    <property type="evidence" value="ECO:0007669"/>
    <property type="project" value="UniProtKB-UniRule"/>
</dbReference>
<dbReference type="PANTHER" id="PTHR43622:SF7">
    <property type="entry name" value="3-DEHYDROQUINATE SYNTHASE, CHLOROPLASTIC"/>
    <property type="match status" value="1"/>
</dbReference>
<dbReference type="OrthoDB" id="9806583at2"/>
<evidence type="ECO:0000256" key="6">
    <source>
        <dbReference type="ARBA" id="ARBA00023239"/>
    </source>
</evidence>
<dbReference type="UniPathway" id="UPA00053">
    <property type="reaction ID" value="UER00088"/>
</dbReference>
<sequence length="526" mass="57375">MIVLIGFMGAGKTTVGYLLAEKLGVPFVDIDIHIERKEKRSVRAIFDEDGEAAFRQIEHNTVVEILSGPDAVVALGGGAAEHAGTRLALAGAIVIYLEVEYDEAVLRIGHDAYRPMMSMANVRGIYERRQPLYRSIATLKVRTNARRPEAIVMEIIEAVVAPATVPDQVQSILVAPMGGAHYVHIGERLIERFGDLMPVLHGGENAFVVSAIDDVEMVESVADGLRSRRLVVSTFVVPLGPRCKSFEIVHQLSLFLASHNAHRDDVIVGVGDDSLCYLVGFVASTFNRGIKLALLPTTLLGQVDLAIGGKNAINLPQGSNLIGTIYQPIVVVDDVDISSSRRRDGFVSGIAETIKHALIADAELLSFLLENAPAILLGDKDLLCSVVARSVDIKAQIVAADEREQGERIYLNYGHTFGHAFEYLLEETPDRHGQAVALGMMAAAYLAYRQGRISKGVVEQHRQILSAYGLCTFGRFYMEDMHRAWMHDKKYRGGVRFVVLNGIGLPEGGVEVSNETLVDVLNDLAT</sequence>
<dbReference type="AlphaFoldDB" id="A0A0D8HHG0"/>
<dbReference type="Gene3D" id="3.40.50.1970">
    <property type="match status" value="1"/>
</dbReference>
<evidence type="ECO:0000256" key="1">
    <source>
        <dbReference type="ARBA" id="ARBA00001911"/>
    </source>
</evidence>
<dbReference type="GO" id="GO:0009423">
    <property type="term" value="P:chorismate biosynthetic process"/>
    <property type="evidence" value="ECO:0007669"/>
    <property type="project" value="UniProtKB-UniRule"/>
</dbReference>
<dbReference type="InterPro" id="IPR000623">
    <property type="entry name" value="Shikimate_kinase/TSH1"/>
</dbReference>
<keyword evidence="6 10" id="KW-0456">Lyase</keyword>
<dbReference type="CDD" id="cd08195">
    <property type="entry name" value="DHQS"/>
    <property type="match status" value="1"/>
</dbReference>
<keyword evidence="7" id="KW-0460">Magnesium</keyword>
<evidence type="ECO:0000259" key="8">
    <source>
        <dbReference type="Pfam" id="PF01761"/>
    </source>
</evidence>
<dbReference type="HAMAP" id="MF_00109">
    <property type="entry name" value="Shikimate_kinase"/>
    <property type="match status" value="1"/>
</dbReference>
<dbReference type="PRINTS" id="PR01100">
    <property type="entry name" value="SHIKIMTKNASE"/>
</dbReference>
<evidence type="ECO:0000313" key="10">
    <source>
        <dbReference type="EMBL" id="KJF17420.1"/>
    </source>
</evidence>
<dbReference type="STRING" id="1280514.AXFE_16980"/>
<feature type="binding site" evidence="7">
    <location>
        <position position="31"/>
    </location>
    <ligand>
        <name>substrate</name>
    </ligand>
</feature>
<dbReference type="EMBL" id="JXYS01000042">
    <property type="protein sequence ID" value="KJF17420.1"/>
    <property type="molecule type" value="Genomic_DNA"/>
</dbReference>
<keyword evidence="2 7" id="KW-0963">Cytoplasm</keyword>
<feature type="binding site" evidence="7">
    <location>
        <position position="146"/>
    </location>
    <ligand>
        <name>ATP</name>
        <dbReference type="ChEBI" id="CHEBI:30616"/>
    </ligand>
</feature>
<keyword evidence="7" id="KW-0067">ATP-binding</keyword>
<keyword evidence="3 7" id="KW-0028">Amino-acid biosynthesis</keyword>
<dbReference type="PANTHER" id="PTHR43622">
    <property type="entry name" value="3-DEHYDROQUINATE SYNTHASE"/>
    <property type="match status" value="1"/>
</dbReference>
<dbReference type="GO" id="GO:0009073">
    <property type="term" value="P:aromatic amino acid family biosynthetic process"/>
    <property type="evidence" value="ECO:0007669"/>
    <property type="project" value="UniProtKB-KW"/>
</dbReference>
<dbReference type="RefSeq" id="WP_052605397.1">
    <property type="nucleotide sequence ID" value="NZ_JXYS01000042.1"/>
</dbReference>
<dbReference type="CDD" id="cd00464">
    <property type="entry name" value="SK"/>
    <property type="match status" value="1"/>
</dbReference>
<protein>
    <recommendedName>
        <fullName evidence="7">Shikimate kinase</fullName>
        <shortName evidence="7">SK</shortName>
        <ecNumber evidence="7">2.7.1.71</ecNumber>
    </recommendedName>
</protein>
<keyword evidence="7" id="KW-0547">Nucleotide-binding</keyword>
<comment type="caution">
    <text evidence="10">The sequence shown here is derived from an EMBL/GenBank/DDBJ whole genome shotgun (WGS) entry which is preliminary data.</text>
</comment>
<dbReference type="SUPFAM" id="SSF56796">
    <property type="entry name" value="Dehydroquinate synthase-like"/>
    <property type="match status" value="1"/>
</dbReference>
<feature type="binding site" evidence="7">
    <location>
        <position position="77"/>
    </location>
    <ligand>
        <name>substrate</name>
    </ligand>
</feature>
<dbReference type="PATRIC" id="fig|1280514.3.peg.2229"/>
<dbReference type="InterPro" id="IPR056179">
    <property type="entry name" value="DHQS_C"/>
</dbReference>
<feature type="binding site" evidence="7">
    <location>
        <position position="129"/>
    </location>
    <ligand>
        <name>substrate</name>
    </ligand>
</feature>
<dbReference type="EC" id="2.7.1.71" evidence="7"/>
<reference evidence="10 11" key="1">
    <citation type="submission" date="2015-01" db="EMBL/GenBank/DDBJ databases">
        <title>Draft genome of the acidophilic iron oxidizer Acidithrix ferrooxidans strain Py-F3.</title>
        <authorList>
            <person name="Poehlein A."/>
            <person name="Eisen S."/>
            <person name="Schloemann M."/>
            <person name="Johnson B.D."/>
            <person name="Daniel R."/>
            <person name="Muehling M."/>
        </authorList>
    </citation>
    <scope>NUCLEOTIDE SEQUENCE [LARGE SCALE GENOMIC DNA]</scope>
    <source>
        <strain evidence="10 11">Py-F3</strain>
    </source>
</reference>
<comment type="function">
    <text evidence="7">Catalyzes the specific phosphorylation of the 3-hydroxyl group of shikimic acid using ATP as a cosubstrate.</text>
</comment>
<comment type="subcellular location">
    <subcellularLocation>
        <location evidence="7">Cytoplasm</location>
    </subcellularLocation>
</comment>
<feature type="binding site" evidence="7">
    <location>
        <position position="55"/>
    </location>
    <ligand>
        <name>substrate</name>
    </ligand>
</feature>
<dbReference type="SUPFAM" id="SSF52540">
    <property type="entry name" value="P-loop containing nucleoside triphosphate hydrolases"/>
    <property type="match status" value="1"/>
</dbReference>
<name>A0A0D8HHG0_9ACTN</name>
<feature type="binding site" evidence="7">
    <location>
        <begin position="9"/>
        <end position="14"/>
    </location>
    <ligand>
        <name>ATP</name>
        <dbReference type="ChEBI" id="CHEBI:30616"/>
    </ligand>
</feature>
<keyword evidence="7" id="KW-0479">Metal-binding</keyword>
<dbReference type="Pfam" id="PF24621">
    <property type="entry name" value="DHQS_C"/>
    <property type="match status" value="1"/>
</dbReference>
<dbReference type="InterPro" id="IPR027417">
    <property type="entry name" value="P-loop_NTPase"/>
</dbReference>
<feature type="binding site" evidence="7">
    <location>
        <position position="13"/>
    </location>
    <ligand>
        <name>Mg(2+)</name>
        <dbReference type="ChEBI" id="CHEBI:18420"/>
    </ligand>
</feature>
<dbReference type="InterPro" id="IPR031322">
    <property type="entry name" value="Shikimate/glucono_kinase"/>
</dbReference>
<proteinExistence type="inferred from homology"/>
<dbReference type="InterPro" id="IPR050071">
    <property type="entry name" value="Dehydroquinate_synthase"/>
</dbReference>
<comment type="cofactor">
    <cofactor evidence="7">
        <name>Mg(2+)</name>
        <dbReference type="ChEBI" id="CHEBI:18420"/>
    </cofactor>
    <text evidence="7">Binds 1 Mg(2+) ion per subunit.</text>
</comment>
<feature type="binding site" evidence="7">
    <location>
        <position position="114"/>
    </location>
    <ligand>
        <name>ATP</name>
        <dbReference type="ChEBI" id="CHEBI:30616"/>
    </ligand>
</feature>
<comment type="catalytic activity">
    <reaction evidence="7">
        <text>shikimate + ATP = 3-phosphoshikimate + ADP + H(+)</text>
        <dbReference type="Rhea" id="RHEA:13121"/>
        <dbReference type="ChEBI" id="CHEBI:15378"/>
        <dbReference type="ChEBI" id="CHEBI:30616"/>
        <dbReference type="ChEBI" id="CHEBI:36208"/>
        <dbReference type="ChEBI" id="CHEBI:145989"/>
        <dbReference type="ChEBI" id="CHEBI:456216"/>
        <dbReference type="EC" id="2.7.1.71"/>
    </reaction>
</comment>
<evidence type="ECO:0000256" key="5">
    <source>
        <dbReference type="ARBA" id="ARBA00023141"/>
    </source>
</evidence>
<comment type="similarity">
    <text evidence="7">Belongs to the shikimate kinase family.</text>
</comment>
<comment type="cofactor">
    <cofactor evidence="1">
        <name>NAD(+)</name>
        <dbReference type="ChEBI" id="CHEBI:57540"/>
    </cofactor>
</comment>
<keyword evidence="7" id="KW-0418">Kinase</keyword>
<evidence type="ECO:0000259" key="9">
    <source>
        <dbReference type="Pfam" id="PF24621"/>
    </source>
</evidence>
<evidence type="ECO:0000256" key="7">
    <source>
        <dbReference type="HAMAP-Rule" id="MF_00109"/>
    </source>
</evidence>
<dbReference type="Pfam" id="PF01761">
    <property type="entry name" value="DHQ_synthase"/>
    <property type="match status" value="1"/>
</dbReference>